<comment type="subcellular location">
    <subcellularLocation>
        <location evidence="1">Membrane</location>
        <topology evidence="1">Single-pass type I membrane protein</topology>
    </subcellularLocation>
</comment>
<dbReference type="GO" id="GO:0030424">
    <property type="term" value="C:axon"/>
    <property type="evidence" value="ECO:0007669"/>
    <property type="project" value="TreeGrafter"/>
</dbReference>
<dbReference type="InterPro" id="IPR036179">
    <property type="entry name" value="Ig-like_dom_sf"/>
</dbReference>
<feature type="compositionally biased region" description="Polar residues" evidence="16">
    <location>
        <begin position="637"/>
        <end position="647"/>
    </location>
</feature>
<gene>
    <name evidence="22" type="primary">LOC114240095</name>
</gene>
<keyword evidence="21" id="KW-1185">Reference proteome</keyword>
<dbReference type="InterPro" id="IPR036116">
    <property type="entry name" value="FN3_sf"/>
</dbReference>
<evidence type="ECO:0000256" key="18">
    <source>
        <dbReference type="SAM" id="SignalP"/>
    </source>
</evidence>
<evidence type="ECO:0000256" key="3">
    <source>
        <dbReference type="ARBA" id="ARBA00022692"/>
    </source>
</evidence>
<name>A0A6J2JA20_BOMMA</name>
<dbReference type="Pfam" id="PF00041">
    <property type="entry name" value="fn3"/>
    <property type="match status" value="1"/>
</dbReference>
<feature type="region of interest" description="Disordered" evidence="16">
    <location>
        <begin position="722"/>
        <end position="765"/>
    </location>
</feature>
<feature type="domain" description="Ig-like" evidence="19">
    <location>
        <begin position="8"/>
        <end position="100"/>
    </location>
</feature>
<feature type="region of interest" description="Disordered" evidence="16">
    <location>
        <begin position="637"/>
        <end position="656"/>
    </location>
</feature>
<dbReference type="SMART" id="SM00409">
    <property type="entry name" value="IG"/>
    <property type="match status" value="4"/>
</dbReference>
<accession>A0A6J2JA20</accession>
<dbReference type="PANTHER" id="PTHR44170">
    <property type="entry name" value="PROTEIN SIDEKICK"/>
    <property type="match status" value="1"/>
</dbReference>
<dbReference type="InterPro" id="IPR013783">
    <property type="entry name" value="Ig-like_fold"/>
</dbReference>
<dbReference type="Gene3D" id="2.60.40.10">
    <property type="entry name" value="Immunoglobulins"/>
    <property type="match status" value="5"/>
</dbReference>
<dbReference type="GeneID" id="114240095"/>
<dbReference type="InterPro" id="IPR003599">
    <property type="entry name" value="Ig_sub"/>
</dbReference>
<organism evidence="21 22">
    <name type="scientific">Bombyx mandarina</name>
    <name type="common">Wild silk moth</name>
    <name type="synonym">Wild silkworm</name>
    <dbReference type="NCBI Taxonomy" id="7092"/>
    <lineage>
        <taxon>Eukaryota</taxon>
        <taxon>Metazoa</taxon>
        <taxon>Ecdysozoa</taxon>
        <taxon>Arthropoda</taxon>
        <taxon>Hexapoda</taxon>
        <taxon>Insecta</taxon>
        <taxon>Pterygota</taxon>
        <taxon>Neoptera</taxon>
        <taxon>Endopterygota</taxon>
        <taxon>Lepidoptera</taxon>
        <taxon>Glossata</taxon>
        <taxon>Ditrysia</taxon>
        <taxon>Bombycoidea</taxon>
        <taxon>Bombycidae</taxon>
        <taxon>Bombycinae</taxon>
        <taxon>Bombyx</taxon>
    </lineage>
</organism>
<dbReference type="RefSeq" id="XP_028026330.1">
    <property type="nucleotide sequence ID" value="XM_028170529.1"/>
</dbReference>
<dbReference type="GO" id="GO:0005886">
    <property type="term" value="C:plasma membrane"/>
    <property type="evidence" value="ECO:0007669"/>
    <property type="project" value="TreeGrafter"/>
</dbReference>
<comment type="similarity">
    <text evidence="13">Belongs to the immunoglobulin superfamily. IHOG family.</text>
</comment>
<evidence type="ECO:0000313" key="22">
    <source>
        <dbReference type="RefSeq" id="XP_028026330.1"/>
    </source>
</evidence>
<feature type="compositionally biased region" description="Polar residues" evidence="16">
    <location>
        <begin position="411"/>
        <end position="421"/>
    </location>
</feature>
<dbReference type="OrthoDB" id="9998697at2759"/>
<keyword evidence="6" id="KW-0654">Proteoglycan</keyword>
<keyword evidence="7 17" id="KW-1133">Transmembrane helix</keyword>
<evidence type="ECO:0000313" key="21">
    <source>
        <dbReference type="Proteomes" id="UP000504629"/>
    </source>
</evidence>
<evidence type="ECO:0000256" key="11">
    <source>
        <dbReference type="ARBA" id="ARBA00023319"/>
    </source>
</evidence>
<dbReference type="GO" id="GO:0007411">
    <property type="term" value="P:axon guidance"/>
    <property type="evidence" value="ECO:0007669"/>
    <property type="project" value="TreeGrafter"/>
</dbReference>
<dbReference type="Proteomes" id="UP000504629">
    <property type="component" value="Unplaced"/>
</dbReference>
<evidence type="ECO:0000256" key="13">
    <source>
        <dbReference type="ARBA" id="ARBA00038144"/>
    </source>
</evidence>
<keyword evidence="8 17" id="KW-0472">Membrane</keyword>
<dbReference type="GO" id="GO:0008201">
    <property type="term" value="F:heparin binding"/>
    <property type="evidence" value="ECO:0007669"/>
    <property type="project" value="UniProtKB-KW"/>
</dbReference>
<dbReference type="SMART" id="SM00408">
    <property type="entry name" value="IGc2"/>
    <property type="match status" value="3"/>
</dbReference>
<evidence type="ECO:0000256" key="17">
    <source>
        <dbReference type="SAM" id="Phobius"/>
    </source>
</evidence>
<keyword evidence="9" id="KW-1015">Disulfide bond</keyword>
<reference evidence="22" key="1">
    <citation type="submission" date="2025-08" db="UniProtKB">
        <authorList>
            <consortium name="RefSeq"/>
        </authorList>
    </citation>
    <scope>IDENTIFICATION</scope>
    <source>
        <tissue evidence="22">Silk gland</tissue>
    </source>
</reference>
<dbReference type="CDD" id="cd00063">
    <property type="entry name" value="FN3"/>
    <property type="match status" value="2"/>
</dbReference>
<evidence type="ECO:0000256" key="15">
    <source>
        <dbReference type="ARBA" id="ARBA00041099"/>
    </source>
</evidence>
<keyword evidence="4 18" id="KW-0732">Signal</keyword>
<dbReference type="SUPFAM" id="SSF49265">
    <property type="entry name" value="Fibronectin type III"/>
    <property type="match status" value="2"/>
</dbReference>
<evidence type="ECO:0000256" key="14">
    <source>
        <dbReference type="ARBA" id="ARBA00038530"/>
    </source>
</evidence>
<evidence type="ECO:0000256" key="12">
    <source>
        <dbReference type="ARBA" id="ARBA00037573"/>
    </source>
</evidence>
<sequence>MSLPISIPLLLAATAVLAEIDMNFIKYPESVTAPVGDSVTFECEVDVPAEKLIWRTRPVDGPEGIWEKVVTGKEKSTEVSSRLAVEVKDDTQTAFYQCVVLYGSVILVSVPAKLSVASLDLSRNSLEKRVITAPLHNTVVLHCKQPLSDPPADLTWWKESTKGSKKPIETPHGVLVIHNTSLSDSGTYGCKATNKLSLKAADLPEKTVLKIQRDDTGEVRFVESEDYVGVKDNDVLTMPIKPRGTLRLYCGVVGVPPPKITWTREGRTPLPKRHDHAILTIANITAADEGIYSCSANGIRRSWKVVVLQPPRWEGVAANANDTEGKGDSISCGNAVGYPQPEVYWVLNGERVSTGTGVTATDSDLNIEHLEKKHAGIVQCFACNKLGCSFLAAMLTVVPLQISDQDYSMETPKTLQSSSQLPKRHNRKNSRKQKVVPVMVPPSRPNVTRLSDQSVMLSWTQPREGLPILFFKVQYKEATNTSKEWNTLTQEIPPHIHSYEVDGLTPDKYYRFRIAAVYSNQDNNQGRSSTRFFLQSGDYKGPSAPVLTKVEATSPHSLQSDWTWSRGDGAETEGFYLCVRAVSSAGAYECVRAPASARSLELHHFSPDTQYELKLRAYTLQAPSEFSAIKVAKTQKLSNAPTSTSPAPVSEAGATSAGGAGGAGVALGAALGAGGVLVAALFAALMCRRARRLPKHKENASSLEGGGANAYIPAKVPITITSNPMHSEGSDPGVEMSFLHNNNTGNNDDTLPHSRKNGPAPRQYV</sequence>
<evidence type="ECO:0000256" key="6">
    <source>
        <dbReference type="ARBA" id="ARBA00022974"/>
    </source>
</evidence>
<dbReference type="Pfam" id="PF13927">
    <property type="entry name" value="Ig_3"/>
    <property type="match status" value="2"/>
</dbReference>
<feature type="domain" description="Fibronectin type-III" evidence="20">
    <location>
        <begin position="441"/>
        <end position="539"/>
    </location>
</feature>
<feature type="signal peptide" evidence="18">
    <location>
        <begin position="1"/>
        <end position="18"/>
    </location>
</feature>
<dbReference type="InterPro" id="IPR003598">
    <property type="entry name" value="Ig_sub2"/>
</dbReference>
<evidence type="ECO:0000256" key="7">
    <source>
        <dbReference type="ARBA" id="ARBA00022989"/>
    </source>
</evidence>
<dbReference type="GO" id="GO:0098609">
    <property type="term" value="P:cell-cell adhesion"/>
    <property type="evidence" value="ECO:0007669"/>
    <property type="project" value="TreeGrafter"/>
</dbReference>
<feature type="domain" description="Ig-like" evidence="19">
    <location>
        <begin position="204"/>
        <end position="306"/>
    </location>
</feature>
<comment type="subunit">
    <text evidence="14">Homodimer. Heterotetramer; 2 iHog chains bind 2 hh chains when facilitated by heparin, heparin is required to promote high-affinity interactions between hh and iHog.</text>
</comment>
<evidence type="ECO:0000256" key="4">
    <source>
        <dbReference type="ARBA" id="ARBA00022729"/>
    </source>
</evidence>
<feature type="compositionally biased region" description="Polar residues" evidence="16">
    <location>
        <begin position="739"/>
        <end position="749"/>
    </location>
</feature>
<dbReference type="InterPro" id="IPR007110">
    <property type="entry name" value="Ig-like_dom"/>
</dbReference>
<dbReference type="InterPro" id="IPR003961">
    <property type="entry name" value="FN3_dom"/>
</dbReference>
<feature type="region of interest" description="Disordered" evidence="16">
    <location>
        <begin position="411"/>
        <end position="434"/>
    </location>
</feature>
<dbReference type="SUPFAM" id="SSF48726">
    <property type="entry name" value="Immunoglobulin"/>
    <property type="match status" value="3"/>
</dbReference>
<feature type="transmembrane region" description="Helical" evidence="17">
    <location>
        <begin position="665"/>
        <end position="687"/>
    </location>
</feature>
<evidence type="ECO:0000259" key="19">
    <source>
        <dbReference type="PROSITE" id="PS50835"/>
    </source>
</evidence>
<evidence type="ECO:0000256" key="10">
    <source>
        <dbReference type="ARBA" id="ARBA00023180"/>
    </source>
</evidence>
<keyword evidence="5" id="KW-0677">Repeat</keyword>
<feature type="domain" description="Ig-like" evidence="19">
    <location>
        <begin position="111"/>
        <end position="201"/>
    </location>
</feature>
<dbReference type="CDD" id="cd00096">
    <property type="entry name" value="Ig"/>
    <property type="match status" value="2"/>
</dbReference>
<feature type="domain" description="Fibronectin type-III" evidence="20">
    <location>
        <begin position="541"/>
        <end position="637"/>
    </location>
</feature>
<keyword evidence="3 17" id="KW-0812">Transmembrane</keyword>
<evidence type="ECO:0000256" key="8">
    <source>
        <dbReference type="ARBA" id="ARBA00023136"/>
    </source>
</evidence>
<dbReference type="SMART" id="SM00060">
    <property type="entry name" value="FN3"/>
    <property type="match status" value="2"/>
</dbReference>
<dbReference type="CTD" id="31229"/>
<evidence type="ECO:0000256" key="5">
    <source>
        <dbReference type="ARBA" id="ARBA00022737"/>
    </source>
</evidence>
<dbReference type="PROSITE" id="PS50853">
    <property type="entry name" value="FN3"/>
    <property type="match status" value="2"/>
</dbReference>
<feature type="chain" id="PRO_5026923531" description="Interference hedgehog" evidence="18">
    <location>
        <begin position="19"/>
        <end position="765"/>
    </location>
</feature>
<keyword evidence="10" id="KW-0325">Glycoprotein</keyword>
<evidence type="ECO:0000256" key="9">
    <source>
        <dbReference type="ARBA" id="ARBA00023157"/>
    </source>
</evidence>
<protein>
    <recommendedName>
        <fullName evidence="15">Interference hedgehog</fullName>
    </recommendedName>
</protein>
<proteinExistence type="inferred from homology"/>
<evidence type="ECO:0000256" key="2">
    <source>
        <dbReference type="ARBA" id="ARBA00022674"/>
    </source>
</evidence>
<keyword evidence="2" id="KW-0358">Heparin-binding</keyword>
<feature type="domain" description="Ig-like" evidence="19">
    <location>
        <begin position="311"/>
        <end position="396"/>
    </location>
</feature>
<dbReference type="PANTHER" id="PTHR44170:SF33">
    <property type="entry name" value="BROTHER OF IHOG, ISOFORM G-RELATED"/>
    <property type="match status" value="1"/>
</dbReference>
<evidence type="ECO:0000259" key="20">
    <source>
        <dbReference type="PROSITE" id="PS50853"/>
    </source>
</evidence>
<evidence type="ECO:0000256" key="16">
    <source>
        <dbReference type="SAM" id="MobiDB-lite"/>
    </source>
</evidence>
<feature type="compositionally biased region" description="Basic residues" evidence="16">
    <location>
        <begin position="422"/>
        <end position="434"/>
    </location>
</feature>
<evidence type="ECO:0000256" key="1">
    <source>
        <dbReference type="ARBA" id="ARBA00004479"/>
    </source>
</evidence>
<dbReference type="AlphaFoldDB" id="A0A6J2JA20"/>
<dbReference type="KEGG" id="bman:114240095"/>
<dbReference type="PROSITE" id="PS50835">
    <property type="entry name" value="IG_LIKE"/>
    <property type="match status" value="4"/>
</dbReference>
<comment type="function">
    <text evidence="12">Mediates response to the active Hedgehog (Hh) protein signal in embryos, functioning upstream or at the level of patched (ptc).</text>
</comment>
<keyword evidence="11" id="KW-0393">Immunoglobulin domain</keyword>